<sequence length="231" mass="24598">MSFVSSRPAILLAVCVALLFAGCAITPEIAAPPQEQGAALGIGVVLNAKIRMLGRGGPPHEIIFAKLENGSLLGDEIFRSNHIKDGRFYLLNASPGTYAAVAAFQTGGSPFAGGSPMKVTTFFNRDVVEKSRTHVDAKGFAFMGSFDIAVSFGYSRGDEVQTHYRNIISPGSPAKGVMSSVLQSMGAETILWGELYSVEKEDAARSDFLQKAHEDLAGSGWEVYLEPPSAH</sequence>
<evidence type="ECO:0000313" key="3">
    <source>
        <dbReference type="Proteomes" id="UP000198744"/>
    </source>
</evidence>
<dbReference type="AlphaFoldDB" id="A0A1H7Y241"/>
<gene>
    <name evidence="2" type="ORF">SAMN04489760_11335</name>
</gene>
<feature type="chain" id="PRO_5011639932" description="DUF2846 domain-containing protein" evidence="1">
    <location>
        <begin position="31"/>
        <end position="231"/>
    </location>
</feature>
<keyword evidence="3" id="KW-1185">Reference proteome</keyword>
<dbReference type="PROSITE" id="PS51257">
    <property type="entry name" value="PROKAR_LIPOPROTEIN"/>
    <property type="match status" value="1"/>
</dbReference>
<dbReference type="EMBL" id="FOBS01000013">
    <property type="protein sequence ID" value="SEM39408.1"/>
    <property type="molecule type" value="Genomic_DNA"/>
</dbReference>
<keyword evidence="1" id="KW-0732">Signal</keyword>
<evidence type="ECO:0008006" key="4">
    <source>
        <dbReference type="Google" id="ProtNLM"/>
    </source>
</evidence>
<organism evidence="2 3">
    <name type="scientific">Syntrophus gentianae</name>
    <dbReference type="NCBI Taxonomy" id="43775"/>
    <lineage>
        <taxon>Bacteria</taxon>
        <taxon>Pseudomonadati</taxon>
        <taxon>Thermodesulfobacteriota</taxon>
        <taxon>Syntrophia</taxon>
        <taxon>Syntrophales</taxon>
        <taxon>Syntrophaceae</taxon>
        <taxon>Syntrophus</taxon>
    </lineage>
</organism>
<evidence type="ECO:0000313" key="2">
    <source>
        <dbReference type="EMBL" id="SEM39408.1"/>
    </source>
</evidence>
<proteinExistence type="predicted"/>
<reference evidence="2 3" key="1">
    <citation type="submission" date="2016-10" db="EMBL/GenBank/DDBJ databases">
        <authorList>
            <person name="de Groot N.N."/>
        </authorList>
    </citation>
    <scope>NUCLEOTIDE SEQUENCE [LARGE SCALE GENOMIC DNA]</scope>
    <source>
        <strain evidence="2 3">DSM 8423</strain>
    </source>
</reference>
<dbReference type="RefSeq" id="WP_093883564.1">
    <property type="nucleotide sequence ID" value="NZ_FOBS01000013.1"/>
</dbReference>
<dbReference type="OrthoDB" id="339860at2"/>
<name>A0A1H7Y241_9BACT</name>
<protein>
    <recommendedName>
        <fullName evidence="4">DUF2846 domain-containing protein</fullName>
    </recommendedName>
</protein>
<accession>A0A1H7Y241</accession>
<feature type="signal peptide" evidence="1">
    <location>
        <begin position="1"/>
        <end position="30"/>
    </location>
</feature>
<evidence type="ECO:0000256" key="1">
    <source>
        <dbReference type="SAM" id="SignalP"/>
    </source>
</evidence>
<dbReference type="Proteomes" id="UP000198744">
    <property type="component" value="Unassembled WGS sequence"/>
</dbReference>